<name>A0A7G6VW74_9SPHN</name>
<reference evidence="3 4" key="1">
    <citation type="submission" date="2020-08" db="EMBL/GenBank/DDBJ databases">
        <authorList>
            <person name="Liu G."/>
            <person name="Sun C."/>
        </authorList>
    </citation>
    <scope>NUCLEOTIDE SEQUENCE [LARGE SCALE GENOMIC DNA]</scope>
    <source>
        <strain evidence="3 4">OT19</strain>
    </source>
</reference>
<dbReference type="InterPro" id="IPR010127">
    <property type="entry name" value="Phasin_subfam-1"/>
</dbReference>
<dbReference type="InterPro" id="IPR018968">
    <property type="entry name" value="Phasin"/>
</dbReference>
<organism evidence="3 4">
    <name type="scientific">Croceicoccus marinus</name>
    <dbReference type="NCBI Taxonomy" id="450378"/>
    <lineage>
        <taxon>Bacteria</taxon>
        <taxon>Pseudomonadati</taxon>
        <taxon>Pseudomonadota</taxon>
        <taxon>Alphaproteobacteria</taxon>
        <taxon>Sphingomonadales</taxon>
        <taxon>Erythrobacteraceae</taxon>
        <taxon>Croceicoccus</taxon>
    </lineage>
</organism>
<evidence type="ECO:0000259" key="2">
    <source>
        <dbReference type="Pfam" id="PF09361"/>
    </source>
</evidence>
<feature type="domain" description="Phasin" evidence="2">
    <location>
        <begin position="275"/>
        <end position="370"/>
    </location>
</feature>
<dbReference type="AlphaFoldDB" id="A0A7G6VW74"/>
<dbReference type="RefSeq" id="WP_185885032.1">
    <property type="nucleotide sequence ID" value="NZ_CP060052.1"/>
</dbReference>
<evidence type="ECO:0000313" key="4">
    <source>
        <dbReference type="Proteomes" id="UP000515297"/>
    </source>
</evidence>
<proteinExistence type="predicted"/>
<accession>A0A7G6VW74</accession>
<dbReference type="Proteomes" id="UP000515297">
    <property type="component" value="Chromosome"/>
</dbReference>
<protein>
    <submittedName>
        <fullName evidence="3">TIGR01841 family phasin</fullName>
    </submittedName>
</protein>
<feature type="compositionally biased region" description="Low complexity" evidence="1">
    <location>
        <begin position="115"/>
        <end position="164"/>
    </location>
</feature>
<feature type="compositionally biased region" description="Low complexity" evidence="1">
    <location>
        <begin position="39"/>
        <end position="57"/>
    </location>
</feature>
<feature type="compositionally biased region" description="Low complexity" evidence="1">
    <location>
        <begin position="197"/>
        <end position="209"/>
    </location>
</feature>
<gene>
    <name evidence="3" type="primary">phaP</name>
    <name evidence="3" type="ORF">H4O24_04900</name>
</gene>
<sequence>MADDKQDTNAPKANGSGAKKTSPGKGARKGPRRKAATGKPASAKPAQQKAPAKPAQQNTVAQIPEKADAAKPVAETLKTQQPEPKPAPQAAQKFAEPEGKPEELPTPNTDALKVEASSQAIAAAKESAPAEPPARTADAQSADSQSADSQSADSQSAAPKSAATTPPPSKPASKEAAAKPAAPKEPEAEKPSRTVEKAPLAATTSAAPAPKKPEPTTSGRPSPIPPARKPNITQEFVKMTDAEMMTQSFQSAMAEMTAKSQDAYKKSSDMFKEAGEFTKGNLEAMIESTKIFAAGMQEMSKAAVADSKSEFEALTAEVKEMASVKSPTDFFQMQSALLRKNFDKAVAMSSKNTEAMLKLANDAAQPLSTRMSLAMEKIKAA</sequence>
<feature type="region of interest" description="Disordered" evidence="1">
    <location>
        <begin position="1"/>
        <end position="234"/>
    </location>
</feature>
<evidence type="ECO:0000256" key="1">
    <source>
        <dbReference type="SAM" id="MobiDB-lite"/>
    </source>
</evidence>
<dbReference type="Pfam" id="PF09361">
    <property type="entry name" value="Phasin_2"/>
    <property type="match status" value="1"/>
</dbReference>
<evidence type="ECO:0000313" key="3">
    <source>
        <dbReference type="EMBL" id="QNE05989.1"/>
    </source>
</evidence>
<dbReference type="EMBL" id="CP060052">
    <property type="protein sequence ID" value="QNE05989.1"/>
    <property type="molecule type" value="Genomic_DNA"/>
</dbReference>
<feature type="compositionally biased region" description="Basic residues" evidence="1">
    <location>
        <begin position="26"/>
        <end position="36"/>
    </location>
</feature>
<feature type="compositionally biased region" description="Basic and acidic residues" evidence="1">
    <location>
        <begin position="172"/>
        <end position="196"/>
    </location>
</feature>
<dbReference type="NCBIfam" id="TIGR01841">
    <property type="entry name" value="phasin"/>
    <property type="match status" value="1"/>
</dbReference>